<organism evidence="10 11">
    <name type="scientific">Paralvinella palmiformis</name>
    <dbReference type="NCBI Taxonomy" id="53620"/>
    <lineage>
        <taxon>Eukaryota</taxon>
        <taxon>Metazoa</taxon>
        <taxon>Spiralia</taxon>
        <taxon>Lophotrochozoa</taxon>
        <taxon>Annelida</taxon>
        <taxon>Polychaeta</taxon>
        <taxon>Sedentaria</taxon>
        <taxon>Canalipalpata</taxon>
        <taxon>Terebellida</taxon>
        <taxon>Terebelliformia</taxon>
        <taxon>Alvinellidae</taxon>
        <taxon>Paralvinella</taxon>
    </lineage>
</organism>
<dbReference type="PANTHER" id="PTHR12868">
    <property type="entry name" value="NADH-UBIQUINONE OXIDOREDUCTASE B22 SUBUNIT"/>
    <property type="match status" value="1"/>
</dbReference>
<keyword evidence="11" id="KW-1185">Reference proteome</keyword>
<dbReference type="GO" id="GO:0005743">
    <property type="term" value="C:mitochondrial inner membrane"/>
    <property type="evidence" value="ECO:0007669"/>
    <property type="project" value="UniProtKB-SubCell"/>
</dbReference>
<sequence length="132" mass="15633">MSFTAEQSVKMSYLRTSIVSHAFKVKCLYKQALRELQSYYQYRQCSISYIKCILAAVIIKCSTRCRSNKCITNSPGGVAYGREVTPPDWCLDMWHPIERAQYPEYFKRREQRKLEFIENWEKKYGKAEPEAH</sequence>
<dbReference type="Proteomes" id="UP001208570">
    <property type="component" value="Unassembled WGS sequence"/>
</dbReference>
<reference evidence="10" key="1">
    <citation type="journal article" date="2023" name="Mol. Biol. Evol.">
        <title>Third-Generation Sequencing Reveals the Adaptive Role of the Epigenome in Three Deep-Sea Polychaetes.</title>
        <authorList>
            <person name="Perez M."/>
            <person name="Aroh O."/>
            <person name="Sun Y."/>
            <person name="Lan Y."/>
            <person name="Juniper S.K."/>
            <person name="Young C.R."/>
            <person name="Angers B."/>
            <person name="Qian P.Y."/>
        </authorList>
    </citation>
    <scope>NUCLEOTIDE SEQUENCE</scope>
    <source>
        <strain evidence="10">P08H-3</strain>
    </source>
</reference>
<evidence type="ECO:0000256" key="6">
    <source>
        <dbReference type="ARBA" id="ARBA00022792"/>
    </source>
</evidence>
<dbReference type="PANTHER" id="PTHR12868:SF0">
    <property type="entry name" value="NADH DEHYDROGENASE [UBIQUINONE] 1 BETA SUBCOMPLEX SUBUNIT 9"/>
    <property type="match status" value="1"/>
</dbReference>
<evidence type="ECO:0000256" key="5">
    <source>
        <dbReference type="ARBA" id="ARBA00022660"/>
    </source>
</evidence>
<evidence type="ECO:0000256" key="8">
    <source>
        <dbReference type="ARBA" id="ARBA00023128"/>
    </source>
</evidence>
<keyword evidence="5" id="KW-0679">Respiratory chain</keyword>
<evidence type="ECO:0000256" key="3">
    <source>
        <dbReference type="ARBA" id="ARBA00018684"/>
    </source>
</evidence>
<name>A0AAD9NBY0_9ANNE</name>
<dbReference type="InterPro" id="IPR033034">
    <property type="entry name" value="NDUFB9"/>
</dbReference>
<keyword evidence="6" id="KW-0999">Mitochondrion inner membrane</keyword>
<comment type="similarity">
    <text evidence="2">Belongs to the complex I LYR family.</text>
</comment>
<evidence type="ECO:0000256" key="9">
    <source>
        <dbReference type="ARBA" id="ARBA00023136"/>
    </source>
</evidence>
<gene>
    <name evidence="10" type="ORF">LSH36_65g08006</name>
</gene>
<proteinExistence type="inferred from homology"/>
<evidence type="ECO:0000313" key="10">
    <source>
        <dbReference type="EMBL" id="KAK2164365.1"/>
    </source>
</evidence>
<evidence type="ECO:0000256" key="1">
    <source>
        <dbReference type="ARBA" id="ARBA00004443"/>
    </source>
</evidence>
<evidence type="ECO:0000256" key="7">
    <source>
        <dbReference type="ARBA" id="ARBA00022982"/>
    </source>
</evidence>
<evidence type="ECO:0000256" key="2">
    <source>
        <dbReference type="ARBA" id="ARBA00009508"/>
    </source>
</evidence>
<comment type="caution">
    <text evidence="10">The sequence shown here is derived from an EMBL/GenBank/DDBJ whole genome shotgun (WGS) entry which is preliminary data.</text>
</comment>
<evidence type="ECO:0000313" key="11">
    <source>
        <dbReference type="Proteomes" id="UP001208570"/>
    </source>
</evidence>
<comment type="subcellular location">
    <subcellularLocation>
        <location evidence="1">Mitochondrion inner membrane</location>
        <topology evidence="1">Peripheral membrane protein</topology>
        <orientation evidence="1">Matrix side</orientation>
    </subcellularLocation>
</comment>
<evidence type="ECO:0000256" key="4">
    <source>
        <dbReference type="ARBA" id="ARBA00022448"/>
    </source>
</evidence>
<keyword evidence="8" id="KW-0496">Mitochondrion</keyword>
<keyword evidence="4" id="KW-0813">Transport</keyword>
<dbReference type="AlphaFoldDB" id="A0AAD9NBY0"/>
<dbReference type="GO" id="GO:0006120">
    <property type="term" value="P:mitochondrial electron transport, NADH to ubiquinone"/>
    <property type="evidence" value="ECO:0007669"/>
    <property type="project" value="InterPro"/>
</dbReference>
<dbReference type="EMBL" id="JAODUP010000065">
    <property type="protein sequence ID" value="KAK2164365.1"/>
    <property type="molecule type" value="Genomic_DNA"/>
</dbReference>
<keyword evidence="9" id="KW-0472">Membrane</keyword>
<keyword evidence="7" id="KW-0249">Electron transport</keyword>
<accession>A0AAD9NBY0</accession>
<protein>
    <recommendedName>
        <fullName evidence="3">NADH dehydrogenase [ubiquinone] 1 beta subcomplex subunit 9</fullName>
    </recommendedName>
</protein>